<dbReference type="EMBL" id="JARPUR010000007">
    <property type="protein sequence ID" value="KAK4873410.1"/>
    <property type="molecule type" value="Genomic_DNA"/>
</dbReference>
<reference evidence="3" key="1">
    <citation type="submission" date="2023-01" db="EMBL/GenBank/DDBJ databases">
        <title>Key to firefly adult light organ development and bioluminescence: homeobox transcription factors regulate luciferase expression and transportation to peroxisome.</title>
        <authorList>
            <person name="Fu X."/>
        </authorList>
    </citation>
    <scope>NUCLEOTIDE SEQUENCE [LARGE SCALE GENOMIC DNA]</scope>
</reference>
<feature type="region of interest" description="Disordered" evidence="1">
    <location>
        <begin position="156"/>
        <end position="206"/>
    </location>
</feature>
<organism evidence="2 3">
    <name type="scientific">Aquatica leii</name>
    <dbReference type="NCBI Taxonomy" id="1421715"/>
    <lineage>
        <taxon>Eukaryota</taxon>
        <taxon>Metazoa</taxon>
        <taxon>Ecdysozoa</taxon>
        <taxon>Arthropoda</taxon>
        <taxon>Hexapoda</taxon>
        <taxon>Insecta</taxon>
        <taxon>Pterygota</taxon>
        <taxon>Neoptera</taxon>
        <taxon>Endopterygota</taxon>
        <taxon>Coleoptera</taxon>
        <taxon>Polyphaga</taxon>
        <taxon>Elateriformia</taxon>
        <taxon>Elateroidea</taxon>
        <taxon>Lampyridae</taxon>
        <taxon>Luciolinae</taxon>
        <taxon>Aquatica</taxon>
    </lineage>
</organism>
<feature type="compositionally biased region" description="Acidic residues" evidence="1">
    <location>
        <begin position="191"/>
        <end position="204"/>
    </location>
</feature>
<sequence>MFNEHLREKDAGKNATAGTPIPKVTPTAIVSLPLPKKKKRKRVQRASIKTVDEPSRPAILTPKATAQDKEPEAAPSTPTDVQPTVEIMEMEAPTTSSQGTEEDADFTTVSYRKRRKQSESDDDATTTTNKRQAPNPYFDFSKPDNIEELHRVMLNEDDETNVNVQNEDLEESDSEDQVETRSVDSDTDHEISDDEDTEKPEQEDNNFFGMLLKFLRN</sequence>
<feature type="compositionally biased region" description="Acidic residues" evidence="1">
    <location>
        <begin position="167"/>
        <end position="177"/>
    </location>
</feature>
<dbReference type="AlphaFoldDB" id="A0AAN7PZD1"/>
<keyword evidence="3" id="KW-1185">Reference proteome</keyword>
<proteinExistence type="predicted"/>
<evidence type="ECO:0000256" key="1">
    <source>
        <dbReference type="SAM" id="MobiDB-lite"/>
    </source>
</evidence>
<accession>A0AAN7PZD1</accession>
<feature type="compositionally biased region" description="Basic and acidic residues" evidence="1">
    <location>
        <begin position="1"/>
        <end position="12"/>
    </location>
</feature>
<comment type="caution">
    <text evidence="2">The sequence shown here is derived from an EMBL/GenBank/DDBJ whole genome shotgun (WGS) entry which is preliminary data.</text>
</comment>
<feature type="compositionally biased region" description="Basic and acidic residues" evidence="1">
    <location>
        <begin position="178"/>
        <end position="190"/>
    </location>
</feature>
<name>A0AAN7PZD1_9COLE</name>
<dbReference type="Proteomes" id="UP001353858">
    <property type="component" value="Unassembled WGS sequence"/>
</dbReference>
<protein>
    <submittedName>
        <fullName evidence="2">Uncharacterized protein</fullName>
    </submittedName>
</protein>
<feature type="region of interest" description="Disordered" evidence="1">
    <location>
        <begin position="1"/>
        <end position="144"/>
    </location>
</feature>
<gene>
    <name evidence="2" type="ORF">RN001_015439</name>
</gene>
<evidence type="ECO:0000313" key="3">
    <source>
        <dbReference type="Proteomes" id="UP001353858"/>
    </source>
</evidence>
<feature type="compositionally biased region" description="Basic residues" evidence="1">
    <location>
        <begin position="35"/>
        <end position="44"/>
    </location>
</feature>
<evidence type="ECO:0000313" key="2">
    <source>
        <dbReference type="EMBL" id="KAK4873410.1"/>
    </source>
</evidence>